<evidence type="ECO:0000256" key="1">
    <source>
        <dbReference type="SAM" id="SignalP"/>
    </source>
</evidence>
<feature type="signal peptide" evidence="1">
    <location>
        <begin position="1"/>
        <end position="18"/>
    </location>
</feature>
<comment type="caution">
    <text evidence="3">The sequence shown here is derived from an EMBL/GenBank/DDBJ whole genome shotgun (WGS) entry which is preliminary data.</text>
</comment>
<keyword evidence="4" id="KW-1185">Reference proteome</keyword>
<feature type="non-terminal residue" evidence="3">
    <location>
        <position position="1"/>
    </location>
</feature>
<name>A0AA36H5A5_CYLNA</name>
<keyword evidence="1" id="KW-0732">Signal</keyword>
<dbReference type="EMBL" id="CATQJL010000305">
    <property type="protein sequence ID" value="CAJ0604360.1"/>
    <property type="molecule type" value="Genomic_DNA"/>
</dbReference>
<organism evidence="3 4">
    <name type="scientific">Cylicocyclus nassatus</name>
    <name type="common">Nematode worm</name>
    <dbReference type="NCBI Taxonomy" id="53992"/>
    <lineage>
        <taxon>Eukaryota</taxon>
        <taxon>Metazoa</taxon>
        <taxon>Ecdysozoa</taxon>
        <taxon>Nematoda</taxon>
        <taxon>Chromadorea</taxon>
        <taxon>Rhabditida</taxon>
        <taxon>Rhabditina</taxon>
        <taxon>Rhabditomorpha</taxon>
        <taxon>Strongyloidea</taxon>
        <taxon>Strongylidae</taxon>
        <taxon>Cylicocyclus</taxon>
    </lineage>
</organism>
<protein>
    <recommendedName>
        <fullName evidence="2">Receptor L-domain domain-containing protein</fullName>
    </recommendedName>
</protein>
<dbReference type="InterPro" id="IPR053079">
    <property type="entry name" value="SPS2_domain"/>
</dbReference>
<dbReference type="AlphaFoldDB" id="A0AA36H5A5"/>
<feature type="non-terminal residue" evidence="3">
    <location>
        <position position="131"/>
    </location>
</feature>
<sequence>AAAFSLLSFGIYLRIANSHDDFCEPKSGAVPCYVDRITDRSLNELPSNCTSFLGDLIIEDLTALPSQITKLSNLSHIKGALIIRNTDFNMANFSFLNSVRCVENRHGPAIILEENANLSTLGLKKVEFIAA</sequence>
<proteinExistence type="predicted"/>
<accession>A0AA36H5A5</accession>
<evidence type="ECO:0000259" key="2">
    <source>
        <dbReference type="Pfam" id="PF01030"/>
    </source>
</evidence>
<dbReference type="InterPro" id="IPR036941">
    <property type="entry name" value="Rcpt_L-dom_sf"/>
</dbReference>
<dbReference type="PANTHER" id="PTHR21662">
    <property type="entry name" value="RECEPTOR PROTEIN-TYROSINE KINASE"/>
    <property type="match status" value="1"/>
</dbReference>
<dbReference type="Pfam" id="PF01030">
    <property type="entry name" value="Recep_L_domain"/>
    <property type="match status" value="1"/>
</dbReference>
<reference evidence="3" key="1">
    <citation type="submission" date="2023-07" db="EMBL/GenBank/DDBJ databases">
        <authorList>
            <consortium name="CYATHOMIX"/>
        </authorList>
    </citation>
    <scope>NUCLEOTIDE SEQUENCE</scope>
    <source>
        <strain evidence="3">N/A</strain>
    </source>
</reference>
<dbReference type="Proteomes" id="UP001176961">
    <property type="component" value="Unassembled WGS sequence"/>
</dbReference>
<evidence type="ECO:0000313" key="4">
    <source>
        <dbReference type="Proteomes" id="UP001176961"/>
    </source>
</evidence>
<dbReference type="SUPFAM" id="SSF52058">
    <property type="entry name" value="L domain-like"/>
    <property type="match status" value="1"/>
</dbReference>
<feature type="chain" id="PRO_5041216970" description="Receptor L-domain domain-containing protein" evidence="1">
    <location>
        <begin position="19"/>
        <end position="131"/>
    </location>
</feature>
<gene>
    <name evidence="3" type="ORF">CYNAS_LOCUS16343</name>
</gene>
<dbReference type="InterPro" id="IPR000494">
    <property type="entry name" value="Rcpt_L-dom"/>
</dbReference>
<feature type="domain" description="Receptor L-domain" evidence="2">
    <location>
        <begin position="48"/>
        <end position="129"/>
    </location>
</feature>
<evidence type="ECO:0000313" key="3">
    <source>
        <dbReference type="EMBL" id="CAJ0604360.1"/>
    </source>
</evidence>
<dbReference type="PANTHER" id="PTHR21662:SF59">
    <property type="entry name" value="RECEPTOR PROTEIN-TYROSINE KINASE"/>
    <property type="match status" value="1"/>
</dbReference>
<dbReference type="Gene3D" id="3.80.20.20">
    <property type="entry name" value="Receptor L-domain"/>
    <property type="match status" value="1"/>
</dbReference>